<evidence type="ECO:0000256" key="7">
    <source>
        <dbReference type="ARBA" id="ARBA00022695"/>
    </source>
</evidence>
<dbReference type="Proteomes" id="UP000178428">
    <property type="component" value="Unassembled WGS sequence"/>
</dbReference>
<gene>
    <name evidence="13" type="ORF">A3J00_00800</name>
</gene>
<dbReference type="GO" id="GO:0008033">
    <property type="term" value="P:tRNA processing"/>
    <property type="evidence" value="ECO:0007669"/>
    <property type="project" value="UniProtKB-KW"/>
</dbReference>
<dbReference type="GO" id="GO:0000049">
    <property type="term" value="F:tRNA binding"/>
    <property type="evidence" value="ECO:0007669"/>
    <property type="project" value="TreeGrafter"/>
</dbReference>
<comment type="catalytic activity">
    <reaction evidence="11">
        <text>L-threonine + hydrogencarbonate + ATP = L-threonylcarbamoyladenylate + diphosphate + H2O</text>
        <dbReference type="Rhea" id="RHEA:36407"/>
        <dbReference type="ChEBI" id="CHEBI:15377"/>
        <dbReference type="ChEBI" id="CHEBI:17544"/>
        <dbReference type="ChEBI" id="CHEBI:30616"/>
        <dbReference type="ChEBI" id="CHEBI:33019"/>
        <dbReference type="ChEBI" id="CHEBI:57926"/>
        <dbReference type="ChEBI" id="CHEBI:73682"/>
        <dbReference type="EC" id="2.7.7.87"/>
    </reaction>
</comment>
<evidence type="ECO:0000256" key="1">
    <source>
        <dbReference type="ARBA" id="ARBA00004496"/>
    </source>
</evidence>
<dbReference type="GO" id="GO:0005524">
    <property type="term" value="F:ATP binding"/>
    <property type="evidence" value="ECO:0007669"/>
    <property type="project" value="UniProtKB-KW"/>
</dbReference>
<evidence type="ECO:0000256" key="6">
    <source>
        <dbReference type="ARBA" id="ARBA00022694"/>
    </source>
</evidence>
<evidence type="ECO:0000256" key="2">
    <source>
        <dbReference type="ARBA" id="ARBA00007663"/>
    </source>
</evidence>
<dbReference type="PANTHER" id="PTHR17490">
    <property type="entry name" value="SUA5"/>
    <property type="match status" value="1"/>
</dbReference>
<dbReference type="PROSITE" id="PS51163">
    <property type="entry name" value="YRDC"/>
    <property type="match status" value="1"/>
</dbReference>
<protein>
    <recommendedName>
        <fullName evidence="10">L-threonylcarbamoyladenylate synthase</fullName>
        <ecNumber evidence="3">2.7.7.87</ecNumber>
    </recommendedName>
    <alternativeName>
        <fullName evidence="10">L-threonylcarbamoyladenylate synthase</fullName>
    </alternativeName>
</protein>
<reference evidence="13 14" key="1">
    <citation type="journal article" date="2016" name="Nat. Commun.">
        <title>Thousands of microbial genomes shed light on interconnected biogeochemical processes in an aquifer system.</title>
        <authorList>
            <person name="Anantharaman K."/>
            <person name="Brown C.T."/>
            <person name="Hug L.A."/>
            <person name="Sharon I."/>
            <person name="Castelle C.J."/>
            <person name="Probst A.J."/>
            <person name="Thomas B.C."/>
            <person name="Singh A."/>
            <person name="Wilkins M.J."/>
            <person name="Karaoz U."/>
            <person name="Brodie E.L."/>
            <person name="Williams K.H."/>
            <person name="Hubbard S.S."/>
            <person name="Banfield J.F."/>
        </authorList>
    </citation>
    <scope>NUCLEOTIDE SEQUENCE [LARGE SCALE GENOMIC DNA]</scope>
</reference>
<keyword evidence="9" id="KW-0067">ATP-binding</keyword>
<evidence type="ECO:0000313" key="13">
    <source>
        <dbReference type="EMBL" id="OGZ30192.1"/>
    </source>
</evidence>
<evidence type="ECO:0000256" key="10">
    <source>
        <dbReference type="ARBA" id="ARBA00029774"/>
    </source>
</evidence>
<sequence length="215" mass="23491">MERIKISKNNFGGSVSRAVEVLVSGGVVVVPTDTVYGLAADVGNEKAVQKVFEIKGRSEDKKLPVFVSSFEMLGQSPALTTEPSSDRESERVLYFLRKVLPGKITCVLRAKGGRTIAVRMPNYDLVLKIIEKFGRPITGTSANVAGKPEHTKIDELIAEFKNLKVKPDLILDAGDLSPSKPSTVLDCTIWPPKILREGAVSKKELKKLIFGDILK</sequence>
<dbReference type="PANTHER" id="PTHR17490:SF16">
    <property type="entry name" value="THREONYLCARBAMOYL-AMP SYNTHASE"/>
    <property type="match status" value="1"/>
</dbReference>
<proteinExistence type="inferred from homology"/>
<dbReference type="InterPro" id="IPR050156">
    <property type="entry name" value="TC-AMP_synthase_SUA5"/>
</dbReference>
<dbReference type="Pfam" id="PF01300">
    <property type="entry name" value="Sua5_yciO_yrdC"/>
    <property type="match status" value="1"/>
</dbReference>
<evidence type="ECO:0000256" key="5">
    <source>
        <dbReference type="ARBA" id="ARBA00022679"/>
    </source>
</evidence>
<dbReference type="GO" id="GO:0006450">
    <property type="term" value="P:regulation of translational fidelity"/>
    <property type="evidence" value="ECO:0007669"/>
    <property type="project" value="TreeGrafter"/>
</dbReference>
<comment type="similarity">
    <text evidence="2">Belongs to the SUA5 family.</text>
</comment>
<evidence type="ECO:0000256" key="8">
    <source>
        <dbReference type="ARBA" id="ARBA00022741"/>
    </source>
</evidence>
<name>A0A1G2EXG2_9BACT</name>
<keyword evidence="7" id="KW-0548">Nucleotidyltransferase</keyword>
<keyword evidence="6" id="KW-0819">tRNA processing</keyword>
<dbReference type="AlphaFoldDB" id="A0A1G2EXG2"/>
<dbReference type="STRING" id="1801725.A3J00_00800"/>
<keyword evidence="8" id="KW-0547">Nucleotide-binding</keyword>
<evidence type="ECO:0000256" key="11">
    <source>
        <dbReference type="ARBA" id="ARBA00048366"/>
    </source>
</evidence>
<dbReference type="EC" id="2.7.7.87" evidence="3"/>
<keyword evidence="4" id="KW-0963">Cytoplasm</keyword>
<feature type="domain" description="YrdC-like" evidence="12">
    <location>
        <begin position="12"/>
        <end position="200"/>
    </location>
</feature>
<dbReference type="InterPro" id="IPR006070">
    <property type="entry name" value="Sua5-like_dom"/>
</dbReference>
<evidence type="ECO:0000256" key="9">
    <source>
        <dbReference type="ARBA" id="ARBA00022840"/>
    </source>
</evidence>
<dbReference type="Gene3D" id="3.90.870.10">
    <property type="entry name" value="DHBP synthase"/>
    <property type="match status" value="1"/>
</dbReference>
<dbReference type="EMBL" id="MHMR01000026">
    <property type="protein sequence ID" value="OGZ30192.1"/>
    <property type="molecule type" value="Genomic_DNA"/>
</dbReference>
<evidence type="ECO:0000259" key="12">
    <source>
        <dbReference type="PROSITE" id="PS51163"/>
    </source>
</evidence>
<dbReference type="NCBIfam" id="TIGR00057">
    <property type="entry name" value="L-threonylcarbamoyladenylate synthase"/>
    <property type="match status" value="1"/>
</dbReference>
<dbReference type="InterPro" id="IPR017945">
    <property type="entry name" value="DHBP_synth_RibB-like_a/b_dom"/>
</dbReference>
<dbReference type="SUPFAM" id="SSF55821">
    <property type="entry name" value="YrdC/RibB"/>
    <property type="match status" value="1"/>
</dbReference>
<comment type="subcellular location">
    <subcellularLocation>
        <location evidence="1">Cytoplasm</location>
    </subcellularLocation>
</comment>
<dbReference type="GO" id="GO:0003725">
    <property type="term" value="F:double-stranded RNA binding"/>
    <property type="evidence" value="ECO:0007669"/>
    <property type="project" value="InterPro"/>
</dbReference>
<organism evidence="13 14">
    <name type="scientific">Candidatus Niyogibacteria bacterium RIFCSPLOWO2_02_FULL_45_13</name>
    <dbReference type="NCBI Taxonomy" id="1801725"/>
    <lineage>
        <taxon>Bacteria</taxon>
        <taxon>Candidatus Niyogiibacteriota</taxon>
    </lineage>
</organism>
<keyword evidence="5" id="KW-0808">Transferase</keyword>
<dbReference type="GO" id="GO:0005737">
    <property type="term" value="C:cytoplasm"/>
    <property type="evidence" value="ECO:0007669"/>
    <property type="project" value="UniProtKB-SubCell"/>
</dbReference>
<evidence type="ECO:0000256" key="3">
    <source>
        <dbReference type="ARBA" id="ARBA00012584"/>
    </source>
</evidence>
<evidence type="ECO:0000256" key="4">
    <source>
        <dbReference type="ARBA" id="ARBA00022490"/>
    </source>
</evidence>
<dbReference type="GO" id="GO:0061710">
    <property type="term" value="F:L-threonylcarbamoyladenylate synthase"/>
    <property type="evidence" value="ECO:0007669"/>
    <property type="project" value="UniProtKB-EC"/>
</dbReference>
<accession>A0A1G2EXG2</accession>
<comment type="caution">
    <text evidence="13">The sequence shown here is derived from an EMBL/GenBank/DDBJ whole genome shotgun (WGS) entry which is preliminary data.</text>
</comment>
<evidence type="ECO:0000313" key="14">
    <source>
        <dbReference type="Proteomes" id="UP000178428"/>
    </source>
</evidence>